<reference evidence="1" key="1">
    <citation type="submission" date="2024-03" db="EMBL/GenBank/DDBJ databases">
        <title>WGS assembly of Saponaria officinalis var. Norfolk2.</title>
        <authorList>
            <person name="Jenkins J."/>
            <person name="Shu S."/>
            <person name="Grimwood J."/>
            <person name="Barry K."/>
            <person name="Goodstein D."/>
            <person name="Schmutz J."/>
            <person name="Leebens-Mack J."/>
            <person name="Osbourn A."/>
        </authorList>
    </citation>
    <scope>NUCLEOTIDE SEQUENCE [LARGE SCALE GENOMIC DNA]</scope>
    <source>
        <strain evidence="1">JIC</strain>
    </source>
</reference>
<keyword evidence="2" id="KW-1185">Reference proteome</keyword>
<protein>
    <submittedName>
        <fullName evidence="1">Uncharacterized protein</fullName>
    </submittedName>
</protein>
<proteinExistence type="predicted"/>
<name>A0AAW1J7X4_SAPOF</name>
<dbReference type="AlphaFoldDB" id="A0AAW1J7X4"/>
<evidence type="ECO:0000313" key="2">
    <source>
        <dbReference type="Proteomes" id="UP001443914"/>
    </source>
</evidence>
<dbReference type="EMBL" id="JBDFQZ010000008">
    <property type="protein sequence ID" value="KAK9698821.1"/>
    <property type="molecule type" value="Genomic_DNA"/>
</dbReference>
<comment type="caution">
    <text evidence="1">The sequence shown here is derived from an EMBL/GenBank/DDBJ whole genome shotgun (WGS) entry which is preliminary data.</text>
</comment>
<gene>
    <name evidence="1" type="ORF">RND81_08G133400</name>
</gene>
<sequence>MTITTEIIDVLPQSLRNSLVTATQSSPVNHRYGYPYLSPPPILLPSPFTSADPPPSDKPLTQTIIPSTYSNDGSFRHPTIRNISMAKITHQTQYSFLILPTCCSLNVGESPI</sequence>
<dbReference type="Proteomes" id="UP001443914">
    <property type="component" value="Unassembled WGS sequence"/>
</dbReference>
<organism evidence="1 2">
    <name type="scientific">Saponaria officinalis</name>
    <name type="common">Common soapwort</name>
    <name type="synonym">Lychnis saponaria</name>
    <dbReference type="NCBI Taxonomy" id="3572"/>
    <lineage>
        <taxon>Eukaryota</taxon>
        <taxon>Viridiplantae</taxon>
        <taxon>Streptophyta</taxon>
        <taxon>Embryophyta</taxon>
        <taxon>Tracheophyta</taxon>
        <taxon>Spermatophyta</taxon>
        <taxon>Magnoliopsida</taxon>
        <taxon>eudicotyledons</taxon>
        <taxon>Gunneridae</taxon>
        <taxon>Pentapetalae</taxon>
        <taxon>Caryophyllales</taxon>
        <taxon>Caryophyllaceae</taxon>
        <taxon>Caryophylleae</taxon>
        <taxon>Saponaria</taxon>
    </lineage>
</organism>
<evidence type="ECO:0000313" key="1">
    <source>
        <dbReference type="EMBL" id="KAK9698821.1"/>
    </source>
</evidence>
<accession>A0AAW1J7X4</accession>